<feature type="signal peptide" evidence="2">
    <location>
        <begin position="1"/>
        <end position="18"/>
    </location>
</feature>
<organism evidence="3 4">
    <name type="scientific">Limnovirga soli</name>
    <dbReference type="NCBI Taxonomy" id="2656915"/>
    <lineage>
        <taxon>Bacteria</taxon>
        <taxon>Pseudomonadati</taxon>
        <taxon>Bacteroidota</taxon>
        <taxon>Chitinophagia</taxon>
        <taxon>Chitinophagales</taxon>
        <taxon>Chitinophagaceae</taxon>
        <taxon>Limnovirga</taxon>
    </lineage>
</organism>
<evidence type="ECO:0000256" key="1">
    <source>
        <dbReference type="SAM" id="MobiDB-lite"/>
    </source>
</evidence>
<feature type="chain" id="PRO_5035221237" description="DUF3300 domain-containing protein" evidence="2">
    <location>
        <begin position="19"/>
        <end position="165"/>
    </location>
</feature>
<accession>A0A8J8JUM3</accession>
<name>A0A8J8JUM3_9BACT</name>
<protein>
    <recommendedName>
        <fullName evidence="5">DUF3300 domain-containing protein</fullName>
    </recommendedName>
</protein>
<dbReference type="RefSeq" id="WP_171608394.1">
    <property type="nucleotide sequence ID" value="NZ_WHPF01000009.1"/>
</dbReference>
<evidence type="ECO:0000313" key="3">
    <source>
        <dbReference type="EMBL" id="NNV56450.1"/>
    </source>
</evidence>
<keyword evidence="2" id="KW-0732">Signal</keyword>
<dbReference type="Proteomes" id="UP000598971">
    <property type="component" value="Unassembled WGS sequence"/>
</dbReference>
<dbReference type="EMBL" id="WHPF01000009">
    <property type="protein sequence ID" value="NNV56450.1"/>
    <property type="molecule type" value="Genomic_DNA"/>
</dbReference>
<evidence type="ECO:0000256" key="2">
    <source>
        <dbReference type="SAM" id="SignalP"/>
    </source>
</evidence>
<proteinExistence type="predicted"/>
<gene>
    <name evidence="3" type="ORF">GD597_13345</name>
</gene>
<evidence type="ECO:0000313" key="4">
    <source>
        <dbReference type="Proteomes" id="UP000598971"/>
    </source>
</evidence>
<dbReference type="AlphaFoldDB" id="A0A8J8JUM3"/>
<sequence length="165" mass="19468">MKKLILLAALIIAGTAFNNTKAQIKVSLNVNIGSQPAWGPVGYDYVQYYYMPDIDVYYYVPTQRYVYLDRGHWVFSPYLPVRYRNYNMYSGYKVVINEPKAYMHHNVHVINYQRYKGNNGKQVIIRNSTDPKYVVVNAKYKKENEQKEKAKAKKPGENKNKRDRR</sequence>
<comment type="caution">
    <text evidence="3">The sequence shown here is derived from an EMBL/GenBank/DDBJ whole genome shotgun (WGS) entry which is preliminary data.</text>
</comment>
<evidence type="ECO:0008006" key="5">
    <source>
        <dbReference type="Google" id="ProtNLM"/>
    </source>
</evidence>
<keyword evidence="4" id="KW-1185">Reference proteome</keyword>
<feature type="region of interest" description="Disordered" evidence="1">
    <location>
        <begin position="140"/>
        <end position="165"/>
    </location>
</feature>
<reference evidence="3" key="1">
    <citation type="submission" date="2019-10" db="EMBL/GenBank/DDBJ databases">
        <title>Draft genome sequence of Panacibacter sp. KCS-6.</title>
        <authorList>
            <person name="Yim K.J."/>
        </authorList>
    </citation>
    <scope>NUCLEOTIDE SEQUENCE</scope>
    <source>
        <strain evidence="3">KCS-6</strain>
    </source>
</reference>